<dbReference type="SUPFAM" id="SSF52540">
    <property type="entry name" value="P-loop containing nucleoside triphosphate hydrolases"/>
    <property type="match status" value="1"/>
</dbReference>
<dbReference type="EMBL" id="JAAZSQ010000002">
    <property type="protein sequence ID" value="NKX53836.1"/>
    <property type="molecule type" value="Genomic_DNA"/>
</dbReference>
<dbReference type="RefSeq" id="WP_168485140.1">
    <property type="nucleotide sequence ID" value="NZ_JAAZSQ010000002.1"/>
</dbReference>
<accession>A0A7X6HBD1</accession>
<keyword evidence="3" id="KW-1185">Reference proteome</keyword>
<dbReference type="Gene3D" id="3.40.50.300">
    <property type="entry name" value="P-loop containing nucleotide triphosphate hydrolases"/>
    <property type="match status" value="1"/>
</dbReference>
<reference evidence="2 3" key="1">
    <citation type="submission" date="2020-04" db="EMBL/GenBank/DDBJ databases">
        <title>Arthrobacter sp. nov.</title>
        <authorList>
            <person name="Liu S."/>
        </authorList>
    </citation>
    <scope>NUCLEOTIDE SEQUENCE [LARGE SCALE GENOMIC DNA]</scope>
    <source>
        <strain evidence="2 3">E918</strain>
    </source>
</reference>
<name>A0A7X6HBD1_9MICC</name>
<proteinExistence type="predicted"/>
<evidence type="ECO:0000313" key="2">
    <source>
        <dbReference type="EMBL" id="NKX53836.1"/>
    </source>
</evidence>
<protein>
    <submittedName>
        <fullName evidence="2">Uncharacterized protein</fullName>
    </submittedName>
</protein>
<gene>
    <name evidence="2" type="ORF">HGG74_04610</name>
</gene>
<dbReference type="Proteomes" id="UP000544090">
    <property type="component" value="Unassembled WGS sequence"/>
</dbReference>
<organism evidence="2 3">
    <name type="scientific">Arthrobacter mobilis</name>
    <dbReference type="NCBI Taxonomy" id="2724944"/>
    <lineage>
        <taxon>Bacteria</taxon>
        <taxon>Bacillati</taxon>
        <taxon>Actinomycetota</taxon>
        <taxon>Actinomycetes</taxon>
        <taxon>Micrococcales</taxon>
        <taxon>Micrococcaceae</taxon>
        <taxon>Arthrobacter</taxon>
    </lineage>
</organism>
<sequence>MQTLADWLTPAAAPSVPAPPGMPERDWIAELAGQARAAAARSAQPGPVLTPPLPHKLDAASPGGAGPEGCGVFLGLLDLPDEQRQVRLYWAPERDGHLCLLGAETGGAREVLQWLGSGLLADGTERHCYVLDGDGSLGLLAGAGRTGAYAGPRETARGARVLRRLAAETAGRLGAAAPAAPSLAADAAAPRARPPVPLVLVVSGWGRWLSGFRSGRLAWAEECLQDIARDGGTTAVSLLLAGDRDLAAARFFGLVPNRCFLPAGSTPEAQLSWPRLPPMDPVLGRALVQGRICGGRDAVAQLASMPERLPAPVPPVERPFRIEALPRLVPVSALPAAAPARTAGPGADPVIGVEGDELQPSVLPLRPGTVHLVLGGSGSGKSNLLGLLAERLGADCDVRRPGAGCLPQDYWEQLPGAGPRTVLLVDDAHCLGAETHRRLGGLGADGAAAVLTAVPEANLLQQVPLALQARGAPWGLVLSPRSPADGHFFGARLEAGWAPPGRCYRVEHGRITALQVALCS</sequence>
<evidence type="ECO:0000256" key="1">
    <source>
        <dbReference type="SAM" id="MobiDB-lite"/>
    </source>
</evidence>
<feature type="region of interest" description="Disordered" evidence="1">
    <location>
        <begin position="1"/>
        <end position="20"/>
    </location>
</feature>
<dbReference type="InterPro" id="IPR027417">
    <property type="entry name" value="P-loop_NTPase"/>
</dbReference>
<evidence type="ECO:0000313" key="3">
    <source>
        <dbReference type="Proteomes" id="UP000544090"/>
    </source>
</evidence>
<dbReference type="AlphaFoldDB" id="A0A7X6HBD1"/>
<comment type="caution">
    <text evidence="2">The sequence shown here is derived from an EMBL/GenBank/DDBJ whole genome shotgun (WGS) entry which is preliminary data.</text>
</comment>